<dbReference type="EMBL" id="JAAXPI010000006">
    <property type="protein sequence ID" value="NKZ03454.1"/>
    <property type="molecule type" value="Genomic_DNA"/>
</dbReference>
<dbReference type="Gene3D" id="3.40.1110.10">
    <property type="entry name" value="Calcium-transporting ATPase, cytoplasmic domain N"/>
    <property type="match status" value="1"/>
</dbReference>
<dbReference type="PANTHER" id="PTHR48085:SF5">
    <property type="entry name" value="CADMIUM_ZINC-TRANSPORTING ATPASE HMA4-RELATED"/>
    <property type="match status" value="1"/>
</dbReference>
<dbReference type="InterPro" id="IPR036412">
    <property type="entry name" value="HAD-like_sf"/>
</dbReference>
<dbReference type="AlphaFoldDB" id="A0A846YXZ6"/>
<dbReference type="GO" id="GO:0016020">
    <property type="term" value="C:membrane"/>
    <property type="evidence" value="ECO:0007669"/>
    <property type="project" value="UniProtKB-SubCell"/>
</dbReference>
<dbReference type="GO" id="GO:0005524">
    <property type="term" value="F:ATP binding"/>
    <property type="evidence" value="ECO:0007669"/>
    <property type="project" value="InterPro"/>
</dbReference>
<dbReference type="PRINTS" id="PR00119">
    <property type="entry name" value="CATATPASE"/>
</dbReference>
<dbReference type="InterPro" id="IPR051014">
    <property type="entry name" value="Cation_Transport_ATPase_IB"/>
</dbReference>
<evidence type="ECO:0000256" key="5">
    <source>
        <dbReference type="ARBA" id="ARBA00023136"/>
    </source>
</evidence>
<protein>
    <submittedName>
        <fullName evidence="6">HAD-IC family P-type ATPase</fullName>
    </submittedName>
</protein>
<organism evidence="6 7">
    <name type="scientific">Actinomadura latina</name>
    <dbReference type="NCBI Taxonomy" id="163603"/>
    <lineage>
        <taxon>Bacteria</taxon>
        <taxon>Bacillati</taxon>
        <taxon>Actinomycetota</taxon>
        <taxon>Actinomycetes</taxon>
        <taxon>Streptosporangiales</taxon>
        <taxon>Thermomonosporaceae</taxon>
        <taxon>Actinomadura</taxon>
    </lineage>
</organism>
<evidence type="ECO:0000313" key="7">
    <source>
        <dbReference type="Proteomes" id="UP000579250"/>
    </source>
</evidence>
<dbReference type="PRINTS" id="PR00120">
    <property type="entry name" value="HATPASE"/>
</dbReference>
<name>A0A846YXZ6_9ACTN</name>
<dbReference type="Pfam" id="PF00702">
    <property type="entry name" value="Hydrolase"/>
    <property type="match status" value="1"/>
</dbReference>
<dbReference type="GO" id="GO:0016887">
    <property type="term" value="F:ATP hydrolysis activity"/>
    <property type="evidence" value="ECO:0007669"/>
    <property type="project" value="InterPro"/>
</dbReference>
<evidence type="ECO:0000313" key="6">
    <source>
        <dbReference type="EMBL" id="NKZ03454.1"/>
    </source>
</evidence>
<keyword evidence="4" id="KW-1133">Transmembrane helix</keyword>
<sequence length="231" mass="23698">MNISSYTPDARDAGLPVPGAEDFVSVPGQGITAQVDGHQVRIGSPGRVLDGRARSPVIESLEDDGRTAVVMAVDGEPVAVLGLADQVRPDAPEAVAALEALTGATPALLTGDNPRAASALARECAITDVRAGLLPQDKVRAVRDLEDGGHRVLLVGDGVNDAPALAAADTGIAMGEAGSDLALDTADAVIIRDDLTAVPAVIVGLNGLRLLRTAAWRQAARRPVGRDGQYR</sequence>
<keyword evidence="3" id="KW-0812">Transmembrane</keyword>
<dbReference type="SUPFAM" id="SSF56784">
    <property type="entry name" value="HAD-like"/>
    <property type="match status" value="1"/>
</dbReference>
<keyword evidence="7" id="KW-1185">Reference proteome</keyword>
<dbReference type="GO" id="GO:0022857">
    <property type="term" value="F:transmembrane transporter activity"/>
    <property type="evidence" value="ECO:0007669"/>
    <property type="project" value="TreeGrafter"/>
</dbReference>
<accession>A0A846YXZ6</accession>
<evidence type="ECO:0000256" key="1">
    <source>
        <dbReference type="ARBA" id="ARBA00004370"/>
    </source>
</evidence>
<dbReference type="NCBIfam" id="TIGR01494">
    <property type="entry name" value="ATPase_P-type"/>
    <property type="match status" value="1"/>
</dbReference>
<reference evidence="6 7" key="1">
    <citation type="submission" date="2020-04" db="EMBL/GenBank/DDBJ databases">
        <title>MicrobeNet Type strains.</title>
        <authorList>
            <person name="Nicholson A.C."/>
        </authorList>
    </citation>
    <scope>NUCLEOTIDE SEQUENCE [LARGE SCALE GENOMIC DNA]</scope>
    <source>
        <strain evidence="6 7">ATCC BAA-277</strain>
    </source>
</reference>
<evidence type="ECO:0000256" key="4">
    <source>
        <dbReference type="ARBA" id="ARBA00022989"/>
    </source>
</evidence>
<gene>
    <name evidence="6" type="ORF">HGB48_06800</name>
</gene>
<evidence type="ECO:0000256" key="3">
    <source>
        <dbReference type="ARBA" id="ARBA00022692"/>
    </source>
</evidence>
<evidence type="ECO:0000256" key="2">
    <source>
        <dbReference type="ARBA" id="ARBA00006024"/>
    </source>
</evidence>
<comment type="subcellular location">
    <subcellularLocation>
        <location evidence="1">Membrane</location>
    </subcellularLocation>
</comment>
<proteinExistence type="inferred from homology"/>
<keyword evidence="5" id="KW-0472">Membrane</keyword>
<dbReference type="Proteomes" id="UP000579250">
    <property type="component" value="Unassembled WGS sequence"/>
</dbReference>
<comment type="similarity">
    <text evidence="2">Belongs to the cation transport ATPase (P-type) (TC 3.A.3) family. Type IB subfamily.</text>
</comment>
<dbReference type="PANTHER" id="PTHR48085">
    <property type="entry name" value="CADMIUM/ZINC-TRANSPORTING ATPASE HMA2-RELATED"/>
    <property type="match status" value="1"/>
</dbReference>
<dbReference type="Gene3D" id="3.40.50.1000">
    <property type="entry name" value="HAD superfamily/HAD-like"/>
    <property type="match status" value="1"/>
</dbReference>
<dbReference type="InterPro" id="IPR023299">
    <property type="entry name" value="ATPase_P-typ_cyto_dom_N"/>
</dbReference>
<dbReference type="InterPro" id="IPR001757">
    <property type="entry name" value="P_typ_ATPase"/>
</dbReference>
<dbReference type="InterPro" id="IPR023214">
    <property type="entry name" value="HAD_sf"/>
</dbReference>
<comment type="caution">
    <text evidence="6">The sequence shown here is derived from an EMBL/GenBank/DDBJ whole genome shotgun (WGS) entry which is preliminary data.</text>
</comment>